<sequence>MYWNYLCPKCQKIQNLMKVYTPEQVRGFIDKCLTVPNDKLEKRQEIAPEILKKV</sequence>
<name>X0T4X1_9ZZZZ</name>
<comment type="caution">
    <text evidence="1">The sequence shown here is derived from an EMBL/GenBank/DDBJ whole genome shotgun (WGS) entry which is preliminary data.</text>
</comment>
<gene>
    <name evidence="1" type="ORF">S01H1_31184</name>
</gene>
<accession>X0T4X1</accession>
<protein>
    <submittedName>
        <fullName evidence="1">Uncharacterized protein</fullName>
    </submittedName>
</protein>
<evidence type="ECO:0000313" key="1">
    <source>
        <dbReference type="EMBL" id="GAF88518.1"/>
    </source>
</evidence>
<dbReference type="AlphaFoldDB" id="X0T4X1"/>
<reference evidence="1" key="1">
    <citation type="journal article" date="2014" name="Front. Microbiol.">
        <title>High frequency of phylogenetically diverse reductive dehalogenase-homologous genes in deep subseafloor sedimentary metagenomes.</title>
        <authorList>
            <person name="Kawai M."/>
            <person name="Futagami T."/>
            <person name="Toyoda A."/>
            <person name="Takaki Y."/>
            <person name="Nishi S."/>
            <person name="Hori S."/>
            <person name="Arai W."/>
            <person name="Tsubouchi T."/>
            <person name="Morono Y."/>
            <person name="Uchiyama I."/>
            <person name="Ito T."/>
            <person name="Fujiyama A."/>
            <person name="Inagaki F."/>
            <person name="Takami H."/>
        </authorList>
    </citation>
    <scope>NUCLEOTIDE SEQUENCE</scope>
    <source>
        <strain evidence="1">Expedition CK06-06</strain>
    </source>
</reference>
<proteinExistence type="predicted"/>
<organism evidence="1">
    <name type="scientific">marine sediment metagenome</name>
    <dbReference type="NCBI Taxonomy" id="412755"/>
    <lineage>
        <taxon>unclassified sequences</taxon>
        <taxon>metagenomes</taxon>
        <taxon>ecological metagenomes</taxon>
    </lineage>
</organism>
<dbReference type="EMBL" id="BARS01019227">
    <property type="protein sequence ID" value="GAF88518.1"/>
    <property type="molecule type" value="Genomic_DNA"/>
</dbReference>